<evidence type="ECO:0000259" key="2">
    <source>
        <dbReference type="Pfam" id="PF21320"/>
    </source>
</evidence>
<dbReference type="Gene3D" id="1.10.10.10">
    <property type="entry name" value="Winged helix-like DNA-binding domain superfamily/Winged helix DNA-binding domain"/>
    <property type="match status" value="1"/>
</dbReference>
<dbReference type="InterPro" id="IPR036390">
    <property type="entry name" value="WH_DNA-bd_sf"/>
</dbReference>
<accession>A0ABM0GZL3</accession>
<proteinExistence type="predicted"/>
<dbReference type="InterPro" id="IPR029063">
    <property type="entry name" value="SAM-dependent_MTases_sf"/>
</dbReference>
<dbReference type="InterPro" id="IPR053173">
    <property type="entry name" value="SAM-binding_MTase"/>
</dbReference>
<dbReference type="PANTHER" id="PTHR45128">
    <property type="entry name" value="METHYLTRANSFERASE TYPE 11"/>
    <property type="match status" value="1"/>
</dbReference>
<name>A0ABM0GZL3_SACKO</name>
<dbReference type="Gene3D" id="3.40.50.150">
    <property type="entry name" value="Vaccinia Virus protein VP39"/>
    <property type="match status" value="1"/>
</dbReference>
<evidence type="ECO:0000259" key="1">
    <source>
        <dbReference type="Pfam" id="PF13847"/>
    </source>
</evidence>
<reference evidence="4" key="1">
    <citation type="submission" date="2025-08" db="UniProtKB">
        <authorList>
            <consortium name="RefSeq"/>
        </authorList>
    </citation>
    <scope>IDENTIFICATION</scope>
    <source>
        <tissue evidence="4">Testes</tissue>
    </source>
</reference>
<dbReference type="SUPFAM" id="SSF53335">
    <property type="entry name" value="S-adenosyl-L-methionine-dependent methyltransferases"/>
    <property type="match status" value="1"/>
</dbReference>
<dbReference type="PANTHER" id="PTHR45128:SF1">
    <property type="entry name" value="S-ADENOSYLMETHIONINE-DEPENDENT METHYLTRANSFERASE RV2258C"/>
    <property type="match status" value="1"/>
</dbReference>
<dbReference type="InterPro" id="IPR036388">
    <property type="entry name" value="WH-like_DNA-bd_sf"/>
</dbReference>
<feature type="domain" description="S-adenosylmethionine-dependent methyltransferase Rv2258c-like winged HTH" evidence="2">
    <location>
        <begin position="28"/>
        <end position="102"/>
    </location>
</feature>
<dbReference type="CDD" id="cd02440">
    <property type="entry name" value="AdoMet_MTases"/>
    <property type="match status" value="1"/>
</dbReference>
<sequence>MANAGDIVTESEENAFEQRMMQILNNGVISLGISIGSASGLFETMAELDEPRSSSEIAEAACLKERYVREWLGAMVTSNIVEVDPDRNTYFLPLHRAKSLSRKKGDGSVATFSDGVPLLTGVFQDILDCMKKDGPKGVSYSRYPTYTKYSDEMASLKLQKLPQGYLFTSEEVQSKLVPGAVACDVGCGSGIPVCTLAQLYPACKFYGVDLSEKAITAAQNRALEMKLTNVTFIQCDASSMAEDWIEKFDIVVTMAVVHDLPRPDLVHHEIMRILKDDGIYIMEDIDCHSNHSDNIGNPRAALYYTWSMFRCMATSLYFDNSFGLGAMWGKERAIEFLEKMGLECFSSYSLDNVSRIVYLSKKKMLAD</sequence>
<organism evidence="3 4">
    <name type="scientific">Saccoglossus kowalevskii</name>
    <name type="common">Acorn worm</name>
    <dbReference type="NCBI Taxonomy" id="10224"/>
    <lineage>
        <taxon>Eukaryota</taxon>
        <taxon>Metazoa</taxon>
        <taxon>Hemichordata</taxon>
        <taxon>Enteropneusta</taxon>
        <taxon>Harrimaniidae</taxon>
        <taxon>Saccoglossus</taxon>
    </lineage>
</organism>
<dbReference type="InterPro" id="IPR048711">
    <property type="entry name" value="WHD_Rv2258c"/>
</dbReference>
<keyword evidence="3" id="KW-1185">Reference proteome</keyword>
<dbReference type="GeneID" id="100370288"/>
<dbReference type="Pfam" id="PF21320">
    <property type="entry name" value="WHD_Rv2258c"/>
    <property type="match status" value="1"/>
</dbReference>
<feature type="domain" description="Methyltransferase" evidence="1">
    <location>
        <begin position="179"/>
        <end position="290"/>
    </location>
</feature>
<gene>
    <name evidence="4" type="primary">LOC100370288</name>
</gene>
<protein>
    <submittedName>
        <fullName evidence="4">Uncharacterized protein LOC100370288</fullName>
    </submittedName>
</protein>
<evidence type="ECO:0000313" key="3">
    <source>
        <dbReference type="Proteomes" id="UP000694865"/>
    </source>
</evidence>
<dbReference type="SUPFAM" id="SSF46785">
    <property type="entry name" value="Winged helix' DNA-binding domain"/>
    <property type="match status" value="1"/>
</dbReference>
<dbReference type="InterPro" id="IPR025714">
    <property type="entry name" value="Methyltranfer_dom"/>
</dbReference>
<dbReference type="Pfam" id="PF13847">
    <property type="entry name" value="Methyltransf_31"/>
    <property type="match status" value="1"/>
</dbReference>
<dbReference type="RefSeq" id="XP_002740918.2">
    <property type="nucleotide sequence ID" value="XM_002740872.2"/>
</dbReference>
<evidence type="ECO:0000313" key="4">
    <source>
        <dbReference type="RefSeq" id="XP_002740918.2"/>
    </source>
</evidence>
<dbReference type="Proteomes" id="UP000694865">
    <property type="component" value="Unplaced"/>
</dbReference>